<dbReference type="AlphaFoldDB" id="A0A2V3XTL8"/>
<dbReference type="GO" id="GO:0043709">
    <property type="term" value="P:cell adhesion involved in single-species biofilm formation"/>
    <property type="evidence" value="ECO:0007669"/>
    <property type="project" value="TreeGrafter"/>
</dbReference>
<dbReference type="PANTHER" id="PTHR45138:SF24">
    <property type="entry name" value="DIGUANYLATE CYCLASE DGCC-RELATED"/>
    <property type="match status" value="1"/>
</dbReference>
<protein>
    <submittedName>
        <fullName evidence="9">Diguanylate cyclase (GGDEF)-like protein</fullName>
    </submittedName>
</protein>
<evidence type="ECO:0000259" key="7">
    <source>
        <dbReference type="PROSITE" id="PS50885"/>
    </source>
</evidence>
<dbReference type="InterPro" id="IPR029787">
    <property type="entry name" value="Nucleotide_cyclase"/>
</dbReference>
<dbReference type="PROSITE" id="PS50885">
    <property type="entry name" value="HAMP"/>
    <property type="match status" value="1"/>
</dbReference>
<name>A0A2V3XTL8_9FIRM</name>
<sequence>MYRLIIVMIVVPFLMFSLLLTFTYNTKLENAVQESLEAVANSQLAEMGDFCGQQRNNLNILGSMDVSQAALRGELDQDTLQYLDNILYSRVQATQYLKSIVLVDTNHHMIASSDENSAAYADPELDALIERMKGNSFYITNTLSYQQNGQKVHSVIAIAEIRDHGKVLGHALSEINLDFYDNIRKRAKLWNESTFYLLDGNQNIISAGTQEDKRETFVTTDAERKDYQEKYNAIDFAAHPQGSFTYRVGRNSYITYYSNVEYTDWHVLLSVNMDRFLSRGQISLLLLGFLVLLCTILTVLLGRFVSRRIVQPIHHISDTLNEIKQNQDYSLRIGTVRKDELGTLAEEINGLLSFIETENEYKTKRERLLQEMAQKDALTQVYNAENIRRYLSEAIARHQLDGTPMAVLFVDVDNFKAFNTDYGHSVGDQALLFIASLLVRETGGIVGRVGGDEFLAIIEEQERLTALESCLSWVNDSAHSRFVLRGSRESLLVACSIGAVVVDFEGDHAVGVTAEQLMGIADEAMYEAKNNGKGGYVIRYCPSYNE</sequence>
<keyword evidence="3 6" id="KW-0812">Transmembrane</keyword>
<evidence type="ECO:0000256" key="5">
    <source>
        <dbReference type="ARBA" id="ARBA00023136"/>
    </source>
</evidence>
<evidence type="ECO:0000256" key="1">
    <source>
        <dbReference type="ARBA" id="ARBA00004651"/>
    </source>
</evidence>
<dbReference type="GO" id="GO:0052621">
    <property type="term" value="F:diguanylate cyclase activity"/>
    <property type="evidence" value="ECO:0007669"/>
    <property type="project" value="TreeGrafter"/>
</dbReference>
<dbReference type="GO" id="GO:0005886">
    <property type="term" value="C:plasma membrane"/>
    <property type="evidence" value="ECO:0007669"/>
    <property type="project" value="UniProtKB-SubCell"/>
</dbReference>
<comment type="subcellular location">
    <subcellularLocation>
        <location evidence="1">Cell membrane</location>
        <topology evidence="1">Multi-pass membrane protein</topology>
    </subcellularLocation>
</comment>
<dbReference type="InterPro" id="IPR050469">
    <property type="entry name" value="Diguanylate_Cyclase"/>
</dbReference>
<dbReference type="Pfam" id="PF00990">
    <property type="entry name" value="GGDEF"/>
    <property type="match status" value="1"/>
</dbReference>
<dbReference type="Proteomes" id="UP000248057">
    <property type="component" value="Unassembled WGS sequence"/>
</dbReference>
<dbReference type="PROSITE" id="PS50887">
    <property type="entry name" value="GGDEF"/>
    <property type="match status" value="1"/>
</dbReference>
<keyword evidence="2" id="KW-1003">Cell membrane</keyword>
<dbReference type="CDD" id="cd01949">
    <property type="entry name" value="GGDEF"/>
    <property type="match status" value="1"/>
</dbReference>
<dbReference type="SMART" id="SM00304">
    <property type="entry name" value="HAMP"/>
    <property type="match status" value="1"/>
</dbReference>
<dbReference type="CDD" id="cd06225">
    <property type="entry name" value="HAMP"/>
    <property type="match status" value="1"/>
</dbReference>
<dbReference type="GO" id="GO:0007165">
    <property type="term" value="P:signal transduction"/>
    <property type="evidence" value="ECO:0007669"/>
    <property type="project" value="InterPro"/>
</dbReference>
<dbReference type="SMART" id="SM00267">
    <property type="entry name" value="GGDEF"/>
    <property type="match status" value="1"/>
</dbReference>
<evidence type="ECO:0000256" key="4">
    <source>
        <dbReference type="ARBA" id="ARBA00022989"/>
    </source>
</evidence>
<comment type="caution">
    <text evidence="9">The sequence shown here is derived from an EMBL/GenBank/DDBJ whole genome shotgun (WGS) entry which is preliminary data.</text>
</comment>
<evidence type="ECO:0000313" key="9">
    <source>
        <dbReference type="EMBL" id="PXX43541.1"/>
    </source>
</evidence>
<evidence type="ECO:0000313" key="10">
    <source>
        <dbReference type="Proteomes" id="UP000248057"/>
    </source>
</evidence>
<dbReference type="GO" id="GO:1902201">
    <property type="term" value="P:negative regulation of bacterial-type flagellum-dependent cell motility"/>
    <property type="evidence" value="ECO:0007669"/>
    <property type="project" value="TreeGrafter"/>
</dbReference>
<dbReference type="InterPro" id="IPR033479">
    <property type="entry name" value="dCache_1"/>
</dbReference>
<keyword evidence="10" id="KW-1185">Reference proteome</keyword>
<organism evidence="9 10">
    <name type="scientific">Hungatella effluvii</name>
    <dbReference type="NCBI Taxonomy" id="1096246"/>
    <lineage>
        <taxon>Bacteria</taxon>
        <taxon>Bacillati</taxon>
        <taxon>Bacillota</taxon>
        <taxon>Clostridia</taxon>
        <taxon>Lachnospirales</taxon>
        <taxon>Lachnospiraceae</taxon>
        <taxon>Hungatella</taxon>
    </lineage>
</organism>
<dbReference type="SUPFAM" id="SSF55073">
    <property type="entry name" value="Nucleotide cyclase"/>
    <property type="match status" value="1"/>
</dbReference>
<dbReference type="Gene3D" id="3.30.450.20">
    <property type="entry name" value="PAS domain"/>
    <property type="match status" value="1"/>
</dbReference>
<feature type="transmembrane region" description="Helical" evidence="6">
    <location>
        <begin position="282"/>
        <end position="305"/>
    </location>
</feature>
<dbReference type="SUPFAM" id="SSF158472">
    <property type="entry name" value="HAMP domain-like"/>
    <property type="match status" value="1"/>
</dbReference>
<gene>
    <name evidence="9" type="ORF">DFR60_13010</name>
</gene>
<feature type="domain" description="HAMP" evidence="7">
    <location>
        <begin position="307"/>
        <end position="360"/>
    </location>
</feature>
<dbReference type="Pfam" id="PF02743">
    <property type="entry name" value="dCache_1"/>
    <property type="match status" value="1"/>
</dbReference>
<evidence type="ECO:0000259" key="8">
    <source>
        <dbReference type="PROSITE" id="PS50887"/>
    </source>
</evidence>
<dbReference type="InterPro" id="IPR043128">
    <property type="entry name" value="Rev_trsase/Diguanyl_cyclase"/>
</dbReference>
<dbReference type="InterPro" id="IPR003660">
    <property type="entry name" value="HAMP_dom"/>
</dbReference>
<proteinExistence type="predicted"/>
<evidence type="ECO:0000256" key="3">
    <source>
        <dbReference type="ARBA" id="ARBA00022692"/>
    </source>
</evidence>
<dbReference type="InterPro" id="IPR000160">
    <property type="entry name" value="GGDEF_dom"/>
</dbReference>
<evidence type="ECO:0000256" key="2">
    <source>
        <dbReference type="ARBA" id="ARBA00022475"/>
    </source>
</evidence>
<keyword evidence="4 6" id="KW-1133">Transmembrane helix</keyword>
<evidence type="ECO:0000256" key="6">
    <source>
        <dbReference type="SAM" id="Phobius"/>
    </source>
</evidence>
<dbReference type="EMBL" id="QJKD01000030">
    <property type="protein sequence ID" value="PXX43541.1"/>
    <property type="molecule type" value="Genomic_DNA"/>
</dbReference>
<reference evidence="9 10" key="1">
    <citation type="submission" date="2018-05" db="EMBL/GenBank/DDBJ databases">
        <title>Genomic Encyclopedia of Type Strains, Phase IV (KMG-IV): sequencing the most valuable type-strain genomes for metagenomic binning, comparative biology and taxonomic classification.</title>
        <authorList>
            <person name="Goeker M."/>
        </authorList>
    </citation>
    <scope>NUCLEOTIDE SEQUENCE [LARGE SCALE GENOMIC DNA]</scope>
    <source>
        <strain evidence="9 10">DSM 24995</strain>
    </source>
</reference>
<dbReference type="PANTHER" id="PTHR45138">
    <property type="entry name" value="REGULATORY COMPONENTS OF SENSORY TRANSDUCTION SYSTEM"/>
    <property type="match status" value="1"/>
</dbReference>
<dbReference type="Gene3D" id="6.10.340.10">
    <property type="match status" value="1"/>
</dbReference>
<feature type="transmembrane region" description="Helical" evidence="6">
    <location>
        <begin position="6"/>
        <end position="24"/>
    </location>
</feature>
<dbReference type="CDD" id="cd18773">
    <property type="entry name" value="PDC1_HK_sensor"/>
    <property type="match status" value="1"/>
</dbReference>
<dbReference type="Gene3D" id="3.30.70.270">
    <property type="match status" value="1"/>
</dbReference>
<dbReference type="NCBIfam" id="TIGR00254">
    <property type="entry name" value="GGDEF"/>
    <property type="match status" value="1"/>
</dbReference>
<feature type="domain" description="GGDEF" evidence="8">
    <location>
        <begin position="403"/>
        <end position="541"/>
    </location>
</feature>
<dbReference type="Pfam" id="PF00672">
    <property type="entry name" value="HAMP"/>
    <property type="match status" value="1"/>
</dbReference>
<accession>A0A2V3XTL8</accession>
<keyword evidence="5 6" id="KW-0472">Membrane</keyword>